<gene>
    <name evidence="2" type="ORF">AFUS01_LOCUS36090</name>
</gene>
<evidence type="ECO:0000313" key="2">
    <source>
        <dbReference type="EMBL" id="CAG7826019.1"/>
    </source>
</evidence>
<proteinExistence type="predicted"/>
<evidence type="ECO:0000313" key="3">
    <source>
        <dbReference type="Proteomes" id="UP000708208"/>
    </source>
</evidence>
<feature type="non-terminal residue" evidence="2">
    <location>
        <position position="1"/>
    </location>
</feature>
<name>A0A8J2PK59_9HEXA</name>
<sequence>SLIAGLLILITLAETGYGRATKKPKRIPGSMQAAEKALTQRIKSATPEELAAAQTEAAKKLESNFEKAMMAISKKSAKGIPGEVQDSAMQILSGIKLGQLTDAMVQSLPQIMVDVSAKVINGT</sequence>
<dbReference type="AlphaFoldDB" id="A0A8J2PK59"/>
<protein>
    <submittedName>
        <fullName evidence="2">Uncharacterized protein</fullName>
    </submittedName>
</protein>
<feature type="signal peptide" evidence="1">
    <location>
        <begin position="1"/>
        <end position="18"/>
    </location>
</feature>
<reference evidence="2" key="1">
    <citation type="submission" date="2021-06" db="EMBL/GenBank/DDBJ databases">
        <authorList>
            <person name="Hodson N. C."/>
            <person name="Mongue J. A."/>
            <person name="Jaron S. K."/>
        </authorList>
    </citation>
    <scope>NUCLEOTIDE SEQUENCE</scope>
</reference>
<evidence type="ECO:0000256" key="1">
    <source>
        <dbReference type="SAM" id="SignalP"/>
    </source>
</evidence>
<accession>A0A8J2PK59</accession>
<comment type="caution">
    <text evidence="2">The sequence shown here is derived from an EMBL/GenBank/DDBJ whole genome shotgun (WGS) entry which is preliminary data.</text>
</comment>
<keyword evidence="1" id="KW-0732">Signal</keyword>
<organism evidence="2 3">
    <name type="scientific">Allacma fusca</name>
    <dbReference type="NCBI Taxonomy" id="39272"/>
    <lineage>
        <taxon>Eukaryota</taxon>
        <taxon>Metazoa</taxon>
        <taxon>Ecdysozoa</taxon>
        <taxon>Arthropoda</taxon>
        <taxon>Hexapoda</taxon>
        <taxon>Collembola</taxon>
        <taxon>Symphypleona</taxon>
        <taxon>Sminthuridae</taxon>
        <taxon>Allacma</taxon>
    </lineage>
</organism>
<feature type="chain" id="PRO_5035257669" evidence="1">
    <location>
        <begin position="19"/>
        <end position="123"/>
    </location>
</feature>
<dbReference type="Proteomes" id="UP000708208">
    <property type="component" value="Unassembled WGS sequence"/>
</dbReference>
<keyword evidence="3" id="KW-1185">Reference proteome</keyword>
<dbReference type="EMBL" id="CAJVCH010538291">
    <property type="protein sequence ID" value="CAG7826019.1"/>
    <property type="molecule type" value="Genomic_DNA"/>
</dbReference>